<evidence type="ECO:0000256" key="3">
    <source>
        <dbReference type="ARBA" id="ARBA00022475"/>
    </source>
</evidence>
<dbReference type="PROSITE" id="PS50928">
    <property type="entry name" value="ABC_TM1"/>
    <property type="match status" value="1"/>
</dbReference>
<dbReference type="GO" id="GO:0055085">
    <property type="term" value="P:transmembrane transport"/>
    <property type="evidence" value="ECO:0007669"/>
    <property type="project" value="InterPro"/>
</dbReference>
<dbReference type="AlphaFoldDB" id="A0A2V2Z741"/>
<evidence type="ECO:0000256" key="6">
    <source>
        <dbReference type="ARBA" id="ARBA00023136"/>
    </source>
</evidence>
<dbReference type="InterPro" id="IPR035906">
    <property type="entry name" value="MetI-like_sf"/>
</dbReference>
<dbReference type="PANTHER" id="PTHR30193:SF37">
    <property type="entry name" value="INNER MEMBRANE ABC TRANSPORTER PERMEASE PROTEIN YCJO"/>
    <property type="match status" value="1"/>
</dbReference>
<dbReference type="InterPro" id="IPR000515">
    <property type="entry name" value="MetI-like"/>
</dbReference>
<evidence type="ECO:0000256" key="5">
    <source>
        <dbReference type="ARBA" id="ARBA00022989"/>
    </source>
</evidence>
<keyword evidence="2 7" id="KW-0813">Transport</keyword>
<comment type="subcellular location">
    <subcellularLocation>
        <location evidence="1 7">Cell membrane</location>
        <topology evidence="1 7">Multi-pass membrane protein</topology>
    </subcellularLocation>
</comment>
<evidence type="ECO:0000256" key="7">
    <source>
        <dbReference type="RuleBase" id="RU363032"/>
    </source>
</evidence>
<keyword evidence="5 7" id="KW-1133">Transmembrane helix</keyword>
<keyword evidence="6 7" id="KW-0472">Membrane</keyword>
<evidence type="ECO:0000256" key="4">
    <source>
        <dbReference type="ARBA" id="ARBA00022692"/>
    </source>
</evidence>
<evidence type="ECO:0000256" key="1">
    <source>
        <dbReference type="ARBA" id="ARBA00004651"/>
    </source>
</evidence>
<evidence type="ECO:0000313" key="10">
    <source>
        <dbReference type="Proteomes" id="UP000246635"/>
    </source>
</evidence>
<dbReference type="Pfam" id="PF00528">
    <property type="entry name" value="BPD_transp_1"/>
    <property type="match status" value="1"/>
</dbReference>
<evidence type="ECO:0000256" key="2">
    <source>
        <dbReference type="ARBA" id="ARBA00022448"/>
    </source>
</evidence>
<dbReference type="SUPFAM" id="SSF161098">
    <property type="entry name" value="MetI-like"/>
    <property type="match status" value="1"/>
</dbReference>
<dbReference type="RefSeq" id="WP_245946498.1">
    <property type="nucleotide sequence ID" value="NZ_CP054612.1"/>
</dbReference>
<feature type="transmembrane region" description="Helical" evidence="7">
    <location>
        <begin position="217"/>
        <end position="239"/>
    </location>
</feature>
<feature type="transmembrane region" description="Helical" evidence="7">
    <location>
        <begin position="159"/>
        <end position="179"/>
    </location>
</feature>
<accession>A0A2V2Z741</accession>
<dbReference type="InterPro" id="IPR051393">
    <property type="entry name" value="ABC_transporter_permease"/>
</dbReference>
<protein>
    <submittedName>
        <fullName evidence="9">Cellobiose transport system permease protein</fullName>
    </submittedName>
</protein>
<evidence type="ECO:0000259" key="8">
    <source>
        <dbReference type="PROSITE" id="PS50928"/>
    </source>
</evidence>
<feature type="transmembrane region" description="Helical" evidence="7">
    <location>
        <begin position="286"/>
        <end position="306"/>
    </location>
</feature>
<feature type="transmembrane region" description="Helical" evidence="7">
    <location>
        <begin position="21"/>
        <end position="45"/>
    </location>
</feature>
<feature type="transmembrane region" description="Helical" evidence="7">
    <location>
        <begin position="117"/>
        <end position="139"/>
    </location>
</feature>
<dbReference type="Gene3D" id="1.10.3720.10">
    <property type="entry name" value="MetI-like"/>
    <property type="match status" value="1"/>
</dbReference>
<dbReference type="CDD" id="cd06261">
    <property type="entry name" value="TM_PBP2"/>
    <property type="match status" value="1"/>
</dbReference>
<dbReference type="EMBL" id="QGTQ01000002">
    <property type="protein sequence ID" value="PWW07186.1"/>
    <property type="molecule type" value="Genomic_DNA"/>
</dbReference>
<dbReference type="PANTHER" id="PTHR30193">
    <property type="entry name" value="ABC TRANSPORTER PERMEASE PROTEIN"/>
    <property type="match status" value="1"/>
</dbReference>
<comment type="similarity">
    <text evidence="7">Belongs to the binding-protein-dependent transport system permease family.</text>
</comment>
<feature type="transmembrane region" description="Helical" evidence="7">
    <location>
        <begin position="83"/>
        <end position="105"/>
    </location>
</feature>
<gene>
    <name evidence="9" type="ORF">DFQ01_10278</name>
</gene>
<proteinExistence type="inferred from homology"/>
<reference evidence="9 10" key="1">
    <citation type="submission" date="2018-05" db="EMBL/GenBank/DDBJ databases">
        <title>Genomic Encyclopedia of Type Strains, Phase III (KMG-III): the genomes of soil and plant-associated and newly described type strains.</title>
        <authorList>
            <person name="Whitman W."/>
        </authorList>
    </citation>
    <scope>NUCLEOTIDE SEQUENCE [LARGE SCALE GENOMIC DNA]</scope>
    <source>
        <strain evidence="9 10">CECT 5696</strain>
    </source>
</reference>
<sequence>MSQEKAMGARYRRNRGDTITGYLFTSPFFILFAVFGLYPLLYTIYISLFKWNMLGSKEYVGLRNYRLVLLDDPMFWKAVGNTFIIWFESTPLQIFLAVLLAVMLNQAFLKGKAIFRFFIFLPNITSLVAVSLIFANVFGVKYGLINYFLTKLGASPIDWAATSWATQVAVALLVIWRYLGFHMVIQLAGLQSIPADLYESATIDGASRRQQFFRITVPLLTPTILFSTIIGTTGGLQLYTEPFAFLSDLSGGLAAASGGSHNQVLTIVMYLYKSAFTDHSFGYSSAIANLLLLIIILFAMLNSLLVRRLRG</sequence>
<keyword evidence="4 7" id="KW-0812">Transmembrane</keyword>
<dbReference type="GO" id="GO:0005886">
    <property type="term" value="C:plasma membrane"/>
    <property type="evidence" value="ECO:0007669"/>
    <property type="project" value="UniProtKB-SubCell"/>
</dbReference>
<organism evidence="9 10">
    <name type="scientific">Paenibacillus cellulosilyticus</name>
    <dbReference type="NCBI Taxonomy" id="375489"/>
    <lineage>
        <taxon>Bacteria</taxon>
        <taxon>Bacillati</taxon>
        <taxon>Bacillota</taxon>
        <taxon>Bacilli</taxon>
        <taxon>Bacillales</taxon>
        <taxon>Paenibacillaceae</taxon>
        <taxon>Paenibacillus</taxon>
    </lineage>
</organism>
<evidence type="ECO:0000313" key="9">
    <source>
        <dbReference type="EMBL" id="PWW07186.1"/>
    </source>
</evidence>
<name>A0A2V2Z741_9BACL</name>
<comment type="caution">
    <text evidence="9">The sequence shown here is derived from an EMBL/GenBank/DDBJ whole genome shotgun (WGS) entry which is preliminary data.</text>
</comment>
<keyword evidence="10" id="KW-1185">Reference proteome</keyword>
<keyword evidence="3" id="KW-1003">Cell membrane</keyword>
<dbReference type="Proteomes" id="UP000246635">
    <property type="component" value="Unassembled WGS sequence"/>
</dbReference>
<feature type="domain" description="ABC transmembrane type-1" evidence="8">
    <location>
        <begin position="79"/>
        <end position="302"/>
    </location>
</feature>